<dbReference type="PANTHER" id="PTHR46577">
    <property type="entry name" value="HTH-TYPE TRANSCRIPTIONAL REGULATORY PROTEIN GABR"/>
    <property type="match status" value="1"/>
</dbReference>
<dbReference type="PANTHER" id="PTHR46577:SF1">
    <property type="entry name" value="HTH-TYPE TRANSCRIPTIONAL REGULATORY PROTEIN GABR"/>
    <property type="match status" value="1"/>
</dbReference>
<keyword evidence="2" id="KW-0032">Aminotransferase</keyword>
<dbReference type="EMBL" id="JAVIIS010000056">
    <property type="protein sequence ID" value="MDX8443209.1"/>
    <property type="molecule type" value="Genomic_DNA"/>
</dbReference>
<evidence type="ECO:0000259" key="1">
    <source>
        <dbReference type="Pfam" id="PF00155"/>
    </source>
</evidence>
<gene>
    <name evidence="2" type="ORF">RFM51_26935</name>
</gene>
<keyword evidence="3" id="KW-1185">Reference proteome</keyword>
<accession>A0ABU4X5B0</accession>
<reference evidence="2 3" key="1">
    <citation type="submission" date="2023-08" db="EMBL/GenBank/DDBJ databases">
        <title>Implementing the SeqCode for naming new Mesorhizobium species isolated from Vachellia karroo root nodules.</title>
        <authorList>
            <person name="Van Lill M."/>
        </authorList>
    </citation>
    <scope>NUCLEOTIDE SEQUENCE [LARGE SCALE GENOMIC DNA]</scope>
    <source>
        <strain evidence="2 3">VK3E</strain>
    </source>
</reference>
<dbReference type="CDD" id="cd00609">
    <property type="entry name" value="AAT_like"/>
    <property type="match status" value="1"/>
</dbReference>
<dbReference type="InterPro" id="IPR015421">
    <property type="entry name" value="PyrdxlP-dep_Trfase_major"/>
</dbReference>
<keyword evidence="2" id="KW-0808">Transferase</keyword>
<dbReference type="RefSeq" id="WP_320217204.1">
    <property type="nucleotide sequence ID" value="NZ_JAVIIS010000056.1"/>
</dbReference>
<dbReference type="InterPro" id="IPR015424">
    <property type="entry name" value="PyrdxlP-dep_Trfase"/>
</dbReference>
<organism evidence="2 3">
    <name type="scientific">Mesorhizobium australafricanum</name>
    <dbReference type="NCBI Taxonomy" id="3072311"/>
    <lineage>
        <taxon>Bacteria</taxon>
        <taxon>Pseudomonadati</taxon>
        <taxon>Pseudomonadota</taxon>
        <taxon>Alphaproteobacteria</taxon>
        <taxon>Hyphomicrobiales</taxon>
        <taxon>Phyllobacteriaceae</taxon>
        <taxon>Mesorhizobium</taxon>
    </lineage>
</organism>
<dbReference type="InterPro" id="IPR004839">
    <property type="entry name" value="Aminotransferase_I/II_large"/>
</dbReference>
<dbReference type="SUPFAM" id="SSF53383">
    <property type="entry name" value="PLP-dependent transferases"/>
    <property type="match status" value="1"/>
</dbReference>
<comment type="caution">
    <text evidence="2">The sequence shown here is derived from an EMBL/GenBank/DDBJ whole genome shotgun (WGS) entry which is preliminary data.</text>
</comment>
<evidence type="ECO:0000313" key="2">
    <source>
        <dbReference type="EMBL" id="MDX8443209.1"/>
    </source>
</evidence>
<name>A0ABU4X5B0_9HYPH</name>
<dbReference type="InterPro" id="IPR051446">
    <property type="entry name" value="HTH_trans_reg/aminotransferase"/>
</dbReference>
<dbReference type="Proteomes" id="UP001272097">
    <property type="component" value="Unassembled WGS sequence"/>
</dbReference>
<sequence>MTIQTIHAPIERLEQHYIPPQGLLNMSGNLPPQVPQVFDAEYRAAIEAVLTAHSPMSLIGAHQFRGVERDRAAGTVFTARRLPEVPDADRIIVTNGTQSALNVLISNIVGRGGVLAVEEYTYPTIRQIANLLNLKICSVAMDDEGMLPDAYEAICRDHRPAALYAQPTVQNPTTGILGVERRERIAEISRRYGVAIFEDDIYSLLPTDVPPPLSAYAPELSWYVLGTAKSMAAAFKVAYVVAPSPEAAKARFWPGDRSTYWMCAPMNAATFAQLVASKGVNRIVEAVRAETRIRQQMVAERLAGASCRALPGGLQVWMTLPERHPKSEFAAKLRDRGISISTAEGYYFGEGEAPNMVRFGTGTPPTRAEFERGLDTIAQVYQK</sequence>
<dbReference type="Gene3D" id="3.40.640.10">
    <property type="entry name" value="Type I PLP-dependent aspartate aminotransferase-like (Major domain)"/>
    <property type="match status" value="1"/>
</dbReference>
<feature type="domain" description="Aminotransferase class I/classII large" evidence="1">
    <location>
        <begin position="88"/>
        <end position="372"/>
    </location>
</feature>
<proteinExistence type="predicted"/>
<dbReference type="GO" id="GO:0008483">
    <property type="term" value="F:transaminase activity"/>
    <property type="evidence" value="ECO:0007669"/>
    <property type="project" value="UniProtKB-KW"/>
</dbReference>
<evidence type="ECO:0000313" key="3">
    <source>
        <dbReference type="Proteomes" id="UP001272097"/>
    </source>
</evidence>
<protein>
    <submittedName>
        <fullName evidence="2">PLP-dependent aminotransferase family protein</fullName>
    </submittedName>
</protein>
<dbReference type="Pfam" id="PF00155">
    <property type="entry name" value="Aminotran_1_2"/>
    <property type="match status" value="1"/>
</dbReference>